<keyword evidence="2" id="KW-0677">Repeat</keyword>
<dbReference type="InterPro" id="IPR035920">
    <property type="entry name" value="YhbY-like_sf"/>
</dbReference>
<evidence type="ECO:0000256" key="7">
    <source>
        <dbReference type="PROSITE-ProRule" id="PRU00626"/>
    </source>
</evidence>
<dbReference type="Gene3D" id="3.30.110.60">
    <property type="entry name" value="YhbY-like"/>
    <property type="match status" value="2"/>
</dbReference>
<keyword evidence="3 7" id="KW-0694">RNA-binding</keyword>
<comment type="caution">
    <text evidence="10">The sequence shown here is derived from an EMBL/GenBank/DDBJ whole genome shotgun (WGS) entry which is preliminary data.</text>
</comment>
<feature type="compositionally biased region" description="Low complexity" evidence="8">
    <location>
        <begin position="230"/>
        <end position="243"/>
    </location>
</feature>
<evidence type="ECO:0000256" key="5">
    <source>
        <dbReference type="ARBA" id="ARBA00023187"/>
    </source>
</evidence>
<evidence type="ECO:0000256" key="6">
    <source>
        <dbReference type="ARBA" id="ARBA00023274"/>
    </source>
</evidence>
<evidence type="ECO:0000313" key="11">
    <source>
        <dbReference type="Proteomes" id="UP001552299"/>
    </source>
</evidence>
<dbReference type="Proteomes" id="UP001552299">
    <property type="component" value="Unassembled WGS sequence"/>
</dbReference>
<dbReference type="PANTHER" id="PTHR46247">
    <property type="entry name" value="CRS2-ASSOCIATED FACTOR 1, CHLOROPLASTIC"/>
    <property type="match status" value="1"/>
</dbReference>
<dbReference type="GO" id="GO:1990904">
    <property type="term" value="C:ribonucleoprotein complex"/>
    <property type="evidence" value="ECO:0007669"/>
    <property type="project" value="UniProtKB-KW"/>
</dbReference>
<evidence type="ECO:0000259" key="9">
    <source>
        <dbReference type="PROSITE" id="PS51295"/>
    </source>
</evidence>
<name>A0ABD0UUM0_DENTH</name>
<dbReference type="InterPro" id="IPR001890">
    <property type="entry name" value="RNA-binding_CRM"/>
</dbReference>
<feature type="domain" description="CRM" evidence="9">
    <location>
        <begin position="539"/>
        <end position="635"/>
    </location>
</feature>
<protein>
    <recommendedName>
        <fullName evidence="9">CRM domain-containing protein</fullName>
    </recommendedName>
</protein>
<keyword evidence="11" id="KW-1185">Reference proteome</keyword>
<feature type="region of interest" description="Disordered" evidence="8">
    <location>
        <begin position="204"/>
        <end position="280"/>
    </location>
</feature>
<dbReference type="EMBL" id="JANQDX010000011">
    <property type="protein sequence ID" value="KAL0916503.1"/>
    <property type="molecule type" value="Genomic_DNA"/>
</dbReference>
<dbReference type="SMART" id="SM01103">
    <property type="entry name" value="CRS1_YhbY"/>
    <property type="match status" value="2"/>
</dbReference>
<organism evidence="10 11">
    <name type="scientific">Dendrobium thyrsiflorum</name>
    <name type="common">Pinecone-like raceme dendrobium</name>
    <name type="synonym">Orchid</name>
    <dbReference type="NCBI Taxonomy" id="117978"/>
    <lineage>
        <taxon>Eukaryota</taxon>
        <taxon>Viridiplantae</taxon>
        <taxon>Streptophyta</taxon>
        <taxon>Embryophyta</taxon>
        <taxon>Tracheophyta</taxon>
        <taxon>Spermatophyta</taxon>
        <taxon>Magnoliopsida</taxon>
        <taxon>Liliopsida</taxon>
        <taxon>Asparagales</taxon>
        <taxon>Orchidaceae</taxon>
        <taxon>Epidendroideae</taxon>
        <taxon>Malaxideae</taxon>
        <taxon>Dendrobiinae</taxon>
        <taxon>Dendrobium</taxon>
    </lineage>
</organism>
<accession>A0ABD0UUM0</accession>
<dbReference type="GO" id="GO:0006397">
    <property type="term" value="P:mRNA processing"/>
    <property type="evidence" value="ECO:0007669"/>
    <property type="project" value="UniProtKB-KW"/>
</dbReference>
<gene>
    <name evidence="10" type="ORF">M5K25_014021</name>
</gene>
<keyword evidence="4" id="KW-0809">Transit peptide</keyword>
<feature type="compositionally biased region" description="Pro residues" evidence="8">
    <location>
        <begin position="244"/>
        <end position="254"/>
    </location>
</feature>
<reference evidence="10 11" key="1">
    <citation type="journal article" date="2024" name="Plant Biotechnol. J.">
        <title>Dendrobium thyrsiflorum genome and its molecular insights into genes involved in important horticultural traits.</title>
        <authorList>
            <person name="Chen B."/>
            <person name="Wang J.Y."/>
            <person name="Zheng P.J."/>
            <person name="Li K.L."/>
            <person name="Liang Y.M."/>
            <person name="Chen X.F."/>
            <person name="Zhang C."/>
            <person name="Zhao X."/>
            <person name="He X."/>
            <person name="Zhang G.Q."/>
            <person name="Liu Z.J."/>
            <person name="Xu Q."/>
        </authorList>
    </citation>
    <scope>NUCLEOTIDE SEQUENCE [LARGE SCALE GENOMIC DNA]</scope>
    <source>
        <strain evidence="10">GZMU011</strain>
    </source>
</reference>
<keyword evidence="1" id="KW-0507">mRNA processing</keyword>
<dbReference type="FunFam" id="3.30.110.60:FF:000002">
    <property type="entry name" value="CRS2-associated factor 1, chloroplastic"/>
    <property type="match status" value="2"/>
</dbReference>
<dbReference type="PANTHER" id="PTHR46247:SF3">
    <property type="entry name" value="CRS2-ASSOCIATED FACTOR 2, CHLOROPLASTIC"/>
    <property type="match status" value="1"/>
</dbReference>
<evidence type="ECO:0000256" key="8">
    <source>
        <dbReference type="SAM" id="MobiDB-lite"/>
    </source>
</evidence>
<dbReference type="GO" id="GO:0003723">
    <property type="term" value="F:RNA binding"/>
    <property type="evidence" value="ECO:0007669"/>
    <property type="project" value="UniProtKB-UniRule"/>
</dbReference>
<dbReference type="AlphaFoldDB" id="A0ABD0UUM0"/>
<evidence type="ECO:0000256" key="1">
    <source>
        <dbReference type="ARBA" id="ARBA00022664"/>
    </source>
</evidence>
<keyword evidence="5" id="KW-0508">mRNA splicing</keyword>
<dbReference type="PROSITE" id="PS51295">
    <property type="entry name" value="CRM"/>
    <property type="match status" value="2"/>
</dbReference>
<sequence length="793" mass="88052">MVDYDCSSGPAEVRRQAVVRQKSGGELVVRRKSGVRQWSDGSPVSGGGPVEVRHQAVVWRMFGVRRWSNESPTLAGGPVEVRRQAVVRRKFRVRRWSSGSPTEVTYQEVVQQKSGVKWWSGGSSALVGGPTEVRYPEVVRQMSSVKWWSGGSPTLGGGQAKLLHQAVVRWNSGVRRWSGSTPGAPVASYPKYPHPLNPRSSFLASSLSSRRRNIPSSRCELSPPSRRCQPIPSSPSNPRINDPLPSPPPPPLPLPIRKRKPPPPPPPSPSPSSSSSHTALRSVHNGTRYFKPVSPGIISSSSDGSRAVLVGDSGVSYLLPGAPFEFHFSYSETPNAKPIAIREPAFLPFAPPEMPRPWTGKAPLLSKKEKERKKKIRLFQPLGEDSSPPAGVSKVLEMAGRRPVELGRFIDVRSREEILGEPLTRAEAVALVKPYLSCNRQVNLGRDGLTHNMLELIHSHWRRQEVCKVRCRGVPTVDMNNVCYHLEEKTGGKIIRRTGGIVYLFRGRNYNPRTRPRYPVMLWKPAAPVYPKLIQEAPEGLTKEEAEELRRKGQNLLPICKLAKNGIFLSLVKDVRDAFELSHLVKVDSRGLDPSDFKKIGAKLKDLVPCVLLSFDQEQILMWRGKDWKSRYHASISLVPNISTNDDGTPSYSGETDLAHESADESTLNKVVSSPKMMSLWKQALESNKALLLDETDLSPDSLLERVEEFEGVSQAAEHSYPALFLSGSGANAVDYTKSHNSDITEYGNKGNQVEDNEEFDRYSNDFSEELESSVPFGSLPIDLIAERLHREI</sequence>
<dbReference type="SUPFAM" id="SSF75471">
    <property type="entry name" value="YhbY-like"/>
    <property type="match status" value="2"/>
</dbReference>
<keyword evidence="6" id="KW-0687">Ribonucleoprotein</keyword>
<evidence type="ECO:0000256" key="4">
    <source>
        <dbReference type="ARBA" id="ARBA00022946"/>
    </source>
</evidence>
<proteinExistence type="predicted"/>
<dbReference type="Pfam" id="PF01985">
    <property type="entry name" value="CRS1_YhbY"/>
    <property type="match status" value="2"/>
</dbReference>
<evidence type="ECO:0000313" key="10">
    <source>
        <dbReference type="EMBL" id="KAL0916503.1"/>
    </source>
</evidence>
<feature type="domain" description="CRM" evidence="9">
    <location>
        <begin position="421"/>
        <end position="517"/>
    </location>
</feature>
<feature type="region of interest" description="Disordered" evidence="8">
    <location>
        <begin position="176"/>
        <end position="195"/>
    </location>
</feature>
<evidence type="ECO:0000256" key="3">
    <source>
        <dbReference type="ARBA" id="ARBA00022884"/>
    </source>
</evidence>
<dbReference type="InterPro" id="IPR044599">
    <property type="entry name" value="CAF1P_plant"/>
</dbReference>
<dbReference type="GO" id="GO:0008380">
    <property type="term" value="P:RNA splicing"/>
    <property type="evidence" value="ECO:0007669"/>
    <property type="project" value="UniProtKB-KW"/>
</dbReference>
<evidence type="ECO:0000256" key="2">
    <source>
        <dbReference type="ARBA" id="ARBA00022737"/>
    </source>
</evidence>